<sequence>MHDRAPSASYYQVRTHLKTGVQTTGTTGSNNGKSPAFVEPPSRWERASTRFKVPEAVKASYIEPSVSVPAYTPDKACSKTLLIMYRDESAKLCDVFEQRVLVQVDPINLEESLIRNDLFLCVELWFVEDPLDRQVKFFISSK</sequence>
<reference evidence="2 3" key="1">
    <citation type="submission" date="2018-11" db="EMBL/GenBank/DDBJ databases">
        <authorList>
            <consortium name="Pathogen Informatics"/>
        </authorList>
    </citation>
    <scope>NUCLEOTIDE SEQUENCE [LARGE SCALE GENOMIC DNA]</scope>
    <source>
        <strain evidence="2 3">Zambia</strain>
    </source>
</reference>
<dbReference type="EMBL" id="UZAI01006063">
    <property type="protein sequence ID" value="VDO93560.1"/>
    <property type="molecule type" value="Genomic_DNA"/>
</dbReference>
<proteinExistence type="predicted"/>
<evidence type="ECO:0000313" key="2">
    <source>
        <dbReference type="EMBL" id="VDO93560.1"/>
    </source>
</evidence>
<feature type="region of interest" description="Disordered" evidence="1">
    <location>
        <begin position="20"/>
        <end position="42"/>
    </location>
</feature>
<name>A0A183M4W7_9TREM</name>
<gene>
    <name evidence="2" type="ORF">SMRZ_LOCUS11092</name>
</gene>
<dbReference type="Proteomes" id="UP000277204">
    <property type="component" value="Unassembled WGS sequence"/>
</dbReference>
<accession>A0A183M4W7</accession>
<dbReference type="AlphaFoldDB" id="A0A183M4W7"/>
<evidence type="ECO:0000313" key="3">
    <source>
        <dbReference type="Proteomes" id="UP000277204"/>
    </source>
</evidence>
<organism evidence="2 3">
    <name type="scientific">Schistosoma margrebowiei</name>
    <dbReference type="NCBI Taxonomy" id="48269"/>
    <lineage>
        <taxon>Eukaryota</taxon>
        <taxon>Metazoa</taxon>
        <taxon>Spiralia</taxon>
        <taxon>Lophotrochozoa</taxon>
        <taxon>Platyhelminthes</taxon>
        <taxon>Trematoda</taxon>
        <taxon>Digenea</taxon>
        <taxon>Strigeidida</taxon>
        <taxon>Schistosomatoidea</taxon>
        <taxon>Schistosomatidae</taxon>
        <taxon>Schistosoma</taxon>
    </lineage>
</organism>
<keyword evidence="3" id="KW-1185">Reference proteome</keyword>
<evidence type="ECO:0000256" key="1">
    <source>
        <dbReference type="SAM" id="MobiDB-lite"/>
    </source>
</evidence>
<protein>
    <submittedName>
        <fullName evidence="2">Uncharacterized protein</fullName>
    </submittedName>
</protein>